<dbReference type="Gene3D" id="1.25.50.20">
    <property type="match status" value="1"/>
</dbReference>
<keyword evidence="15 23" id="KW-0472">Membrane</keyword>
<feature type="binding site" evidence="21">
    <location>
        <position position="433"/>
    </location>
    <ligand>
        <name>Zn(2+)</name>
        <dbReference type="ChEBI" id="CHEBI:29105"/>
        <note>catalytic</note>
    </ligand>
</feature>
<dbReference type="GO" id="GO:0005737">
    <property type="term" value="C:cytoplasm"/>
    <property type="evidence" value="ECO:0007669"/>
    <property type="project" value="TreeGrafter"/>
</dbReference>
<evidence type="ECO:0000256" key="2">
    <source>
        <dbReference type="ARBA" id="ARBA00004609"/>
    </source>
</evidence>
<dbReference type="EC" id="3.4.11.2" evidence="4"/>
<feature type="binding site" evidence="21">
    <location>
        <position position="437"/>
    </location>
    <ligand>
        <name>Zn(2+)</name>
        <dbReference type="ChEBI" id="CHEBI:29105"/>
        <note>catalytic</note>
    </ligand>
</feature>
<keyword evidence="7" id="KW-1003">Cell membrane</keyword>
<evidence type="ECO:0000256" key="1">
    <source>
        <dbReference type="ARBA" id="ARBA00000098"/>
    </source>
</evidence>
<dbReference type="InterPro" id="IPR001930">
    <property type="entry name" value="Peptidase_M1"/>
</dbReference>
<evidence type="ECO:0000256" key="19">
    <source>
        <dbReference type="ARBA" id="ARBA00042613"/>
    </source>
</evidence>
<evidence type="ECO:0000256" key="3">
    <source>
        <dbReference type="ARBA" id="ARBA00010136"/>
    </source>
</evidence>
<keyword evidence="12" id="KW-0378">Hydrolase</keyword>
<dbReference type="GO" id="GO:0098552">
    <property type="term" value="C:side of membrane"/>
    <property type="evidence" value="ECO:0007669"/>
    <property type="project" value="UniProtKB-KW"/>
</dbReference>
<dbReference type="GO" id="GO:0042277">
    <property type="term" value="F:peptide binding"/>
    <property type="evidence" value="ECO:0007669"/>
    <property type="project" value="TreeGrafter"/>
</dbReference>
<evidence type="ECO:0000256" key="9">
    <source>
        <dbReference type="ARBA" id="ARBA00022670"/>
    </source>
</evidence>
<dbReference type="SUPFAM" id="SSF55486">
    <property type="entry name" value="Metalloproteases ('zincins'), catalytic domain"/>
    <property type="match status" value="1"/>
</dbReference>
<feature type="domain" description="ERAP1-like C-terminal" evidence="25">
    <location>
        <begin position="664"/>
        <end position="984"/>
    </location>
</feature>
<dbReference type="FunFam" id="1.25.50.20:FF:000001">
    <property type="entry name" value="Aminopeptidase"/>
    <property type="match status" value="1"/>
</dbReference>
<evidence type="ECO:0000256" key="23">
    <source>
        <dbReference type="SAM" id="Phobius"/>
    </source>
</evidence>
<evidence type="ECO:0000259" key="25">
    <source>
        <dbReference type="Pfam" id="PF11838"/>
    </source>
</evidence>
<keyword evidence="13 21" id="KW-0862">Zinc</keyword>
<organism evidence="27">
    <name type="scientific">Phlebotomus kandelakii</name>
    <dbReference type="NCBI Taxonomy" id="1109342"/>
    <lineage>
        <taxon>Eukaryota</taxon>
        <taxon>Metazoa</taxon>
        <taxon>Ecdysozoa</taxon>
        <taxon>Arthropoda</taxon>
        <taxon>Hexapoda</taxon>
        <taxon>Insecta</taxon>
        <taxon>Pterygota</taxon>
        <taxon>Neoptera</taxon>
        <taxon>Endopterygota</taxon>
        <taxon>Diptera</taxon>
        <taxon>Nematocera</taxon>
        <taxon>Psychodoidea</taxon>
        <taxon>Psychodidae</taxon>
        <taxon>Phlebotomus</taxon>
        <taxon>Larroussius</taxon>
    </lineage>
</organism>
<dbReference type="InterPro" id="IPR034016">
    <property type="entry name" value="M1_APN-typ"/>
</dbReference>
<evidence type="ECO:0000256" key="4">
    <source>
        <dbReference type="ARBA" id="ARBA00012564"/>
    </source>
</evidence>
<dbReference type="GO" id="GO:0016285">
    <property type="term" value="F:alanyl aminopeptidase activity"/>
    <property type="evidence" value="ECO:0007669"/>
    <property type="project" value="UniProtKB-EC"/>
</dbReference>
<dbReference type="GO" id="GO:0005886">
    <property type="term" value="C:plasma membrane"/>
    <property type="evidence" value="ECO:0007669"/>
    <property type="project" value="UniProtKB-SubCell"/>
</dbReference>
<evidence type="ECO:0000256" key="22">
    <source>
        <dbReference type="PIRSR" id="PIRSR634016-4"/>
    </source>
</evidence>
<name>A0A6B2EGA8_9DIPT</name>
<evidence type="ECO:0000256" key="11">
    <source>
        <dbReference type="ARBA" id="ARBA00022729"/>
    </source>
</evidence>
<keyword evidence="23" id="KW-1133">Transmembrane helix</keyword>
<evidence type="ECO:0000256" key="15">
    <source>
        <dbReference type="ARBA" id="ARBA00023136"/>
    </source>
</evidence>
<evidence type="ECO:0000256" key="10">
    <source>
        <dbReference type="ARBA" id="ARBA00022723"/>
    </source>
</evidence>
<accession>A0A6B2EGA8</accession>
<keyword evidence="17" id="KW-0325">Glycoprotein</keyword>
<dbReference type="PANTHER" id="PTHR11533">
    <property type="entry name" value="PROTEASE M1 ZINC METALLOPROTEASE"/>
    <property type="match status" value="1"/>
</dbReference>
<keyword evidence="9" id="KW-0645">Protease</keyword>
<dbReference type="FunFam" id="1.10.390.10:FF:000013">
    <property type="entry name" value="Aminopeptidase N"/>
    <property type="match status" value="1"/>
</dbReference>
<feature type="binding site" evidence="21">
    <location>
        <position position="456"/>
    </location>
    <ligand>
        <name>Zn(2+)</name>
        <dbReference type="ChEBI" id="CHEBI:29105"/>
        <note>catalytic</note>
    </ligand>
</feature>
<dbReference type="Gene3D" id="2.60.40.1910">
    <property type="match status" value="1"/>
</dbReference>
<protein>
    <recommendedName>
        <fullName evidence="5">Aminopeptidase N</fullName>
        <ecNumber evidence="4">3.4.11.2</ecNumber>
    </recommendedName>
    <alternativeName>
        <fullName evidence="19">Microsomal aminopeptidase</fullName>
    </alternativeName>
</protein>
<dbReference type="PANTHER" id="PTHR11533:SF294">
    <property type="entry name" value="THYROTROPIN-RELEASING HORMONE-DEGRADING ECTOENZYME"/>
    <property type="match status" value="1"/>
</dbReference>
<keyword evidence="6 27" id="KW-0031">Aminopeptidase</keyword>
<comment type="subcellular location">
    <subcellularLocation>
        <location evidence="2">Cell membrane</location>
        <topology evidence="2">Lipid-anchor</topology>
        <topology evidence="2">GPI-anchor</topology>
    </subcellularLocation>
</comment>
<comment type="similarity">
    <text evidence="3">Belongs to the peptidase M1 family.</text>
</comment>
<evidence type="ECO:0000256" key="20">
    <source>
        <dbReference type="PIRSR" id="PIRSR634016-1"/>
    </source>
</evidence>
<evidence type="ECO:0000256" key="16">
    <source>
        <dbReference type="ARBA" id="ARBA00023157"/>
    </source>
</evidence>
<evidence type="ECO:0000256" key="6">
    <source>
        <dbReference type="ARBA" id="ARBA00022438"/>
    </source>
</evidence>
<evidence type="ECO:0000256" key="17">
    <source>
        <dbReference type="ARBA" id="ARBA00023180"/>
    </source>
</evidence>
<keyword evidence="10 21" id="KW-0479">Metal-binding</keyword>
<comment type="catalytic activity">
    <reaction evidence="1">
        <text>Release of an N-terminal amino acid, Xaa-|-Yaa- from a peptide, amide or arylamide. Xaa is preferably Ala, but may be most amino acids including Pro (slow action). When a terminal hydrophobic residue is followed by a prolyl residue, the two may be released as an intact Xaa-Pro dipeptide.</text>
        <dbReference type="EC" id="3.4.11.2"/>
    </reaction>
</comment>
<evidence type="ECO:0000259" key="24">
    <source>
        <dbReference type="Pfam" id="PF01433"/>
    </source>
</evidence>
<dbReference type="SUPFAM" id="SSF63737">
    <property type="entry name" value="Leukotriene A4 hydrolase N-terminal domain"/>
    <property type="match status" value="1"/>
</dbReference>
<dbReference type="Pfam" id="PF11838">
    <property type="entry name" value="ERAP1_C"/>
    <property type="match status" value="1"/>
</dbReference>
<evidence type="ECO:0000256" key="21">
    <source>
        <dbReference type="PIRSR" id="PIRSR634016-3"/>
    </source>
</evidence>
<evidence type="ECO:0000256" key="8">
    <source>
        <dbReference type="ARBA" id="ARBA00022622"/>
    </source>
</evidence>
<feature type="site" description="Transition state stabilizer" evidence="22">
    <location>
        <position position="519"/>
    </location>
</feature>
<dbReference type="Pfam" id="PF17900">
    <property type="entry name" value="Peptidase_M1_N"/>
    <property type="match status" value="1"/>
</dbReference>
<dbReference type="GO" id="GO:0043171">
    <property type="term" value="P:peptide catabolic process"/>
    <property type="evidence" value="ECO:0007669"/>
    <property type="project" value="TreeGrafter"/>
</dbReference>
<feature type="transmembrane region" description="Helical" evidence="23">
    <location>
        <begin position="35"/>
        <end position="58"/>
    </location>
</feature>
<keyword evidence="16" id="KW-1015">Disulfide bond</keyword>
<evidence type="ECO:0000256" key="5">
    <source>
        <dbReference type="ARBA" id="ARBA00015611"/>
    </source>
</evidence>
<evidence type="ECO:0000256" key="7">
    <source>
        <dbReference type="ARBA" id="ARBA00022475"/>
    </source>
</evidence>
<dbReference type="EMBL" id="GIFK01003979">
    <property type="protein sequence ID" value="NBJ61682.1"/>
    <property type="molecule type" value="Transcribed_RNA"/>
</dbReference>
<evidence type="ECO:0000256" key="18">
    <source>
        <dbReference type="ARBA" id="ARBA00023288"/>
    </source>
</evidence>
<feature type="domain" description="Peptidase M1 membrane alanine aminopeptidase" evidence="24">
    <location>
        <begin position="358"/>
        <end position="586"/>
    </location>
</feature>
<reference evidence="27" key="1">
    <citation type="submission" date="2019-10" db="EMBL/GenBank/DDBJ databases">
        <title>Short sand fly seasons in Tbilisi, Georgia, hinder development of host immunity to saliva of the visceral leishmaniasis vector Phlebotomus kandelakii.</title>
        <authorList>
            <person name="Oliveira F."/>
            <person name="Giorgobiani E."/>
            <person name="Guimaraes-Costa A.B."/>
            <person name="Abdeladhim M."/>
            <person name="Oristian J."/>
            <person name="Tskhvaradze L."/>
            <person name="Tsertsvadze N."/>
            <person name="Zakalashvili M."/>
            <person name="Valenzuela J.G."/>
            <person name="Kamhawi S."/>
        </authorList>
    </citation>
    <scope>NUCLEOTIDE SEQUENCE</scope>
    <source>
        <strain evidence="27">Wild-capture in Tbilisi</strain>
        <tissue evidence="27">Salivary glands</tissue>
    </source>
</reference>
<keyword evidence="8" id="KW-0336">GPI-anchor</keyword>
<dbReference type="GO" id="GO:0006508">
    <property type="term" value="P:proteolysis"/>
    <property type="evidence" value="ECO:0007669"/>
    <property type="project" value="UniProtKB-KW"/>
</dbReference>
<evidence type="ECO:0000256" key="13">
    <source>
        <dbReference type="ARBA" id="ARBA00022833"/>
    </source>
</evidence>
<dbReference type="FunFam" id="2.60.40.1910:FF:000008">
    <property type="entry name" value="Aminopeptidase"/>
    <property type="match status" value="1"/>
</dbReference>
<dbReference type="InterPro" id="IPR027268">
    <property type="entry name" value="Peptidase_M4/M1_CTD_sf"/>
</dbReference>
<dbReference type="PRINTS" id="PR00756">
    <property type="entry name" value="ALADIPTASE"/>
</dbReference>
<evidence type="ECO:0000256" key="12">
    <source>
        <dbReference type="ARBA" id="ARBA00022801"/>
    </source>
</evidence>
<dbReference type="Pfam" id="PF01433">
    <property type="entry name" value="Peptidase_M1"/>
    <property type="match status" value="1"/>
</dbReference>
<evidence type="ECO:0000256" key="14">
    <source>
        <dbReference type="ARBA" id="ARBA00023049"/>
    </source>
</evidence>
<dbReference type="InterPro" id="IPR014782">
    <property type="entry name" value="Peptidase_M1_dom"/>
</dbReference>
<dbReference type="GO" id="GO:0005615">
    <property type="term" value="C:extracellular space"/>
    <property type="evidence" value="ECO:0007669"/>
    <property type="project" value="TreeGrafter"/>
</dbReference>
<dbReference type="InterPro" id="IPR050344">
    <property type="entry name" value="Peptidase_M1_aminopeptidases"/>
</dbReference>
<dbReference type="AlphaFoldDB" id="A0A6B2EGA8"/>
<dbReference type="InterPro" id="IPR045357">
    <property type="entry name" value="Aminopeptidase_N-like_N"/>
</dbReference>
<keyword evidence="14" id="KW-0482">Metalloprotease</keyword>
<proteinExistence type="inferred from homology"/>
<dbReference type="CDD" id="cd09601">
    <property type="entry name" value="M1_APN-Q_like"/>
    <property type="match status" value="1"/>
</dbReference>
<comment type="cofactor">
    <cofactor evidence="21">
        <name>Zn(2+)</name>
        <dbReference type="ChEBI" id="CHEBI:29105"/>
    </cofactor>
    <text evidence="21">Binds 1 zinc ion per subunit.</text>
</comment>
<dbReference type="GO" id="GO:0008270">
    <property type="term" value="F:zinc ion binding"/>
    <property type="evidence" value="ECO:0007669"/>
    <property type="project" value="InterPro"/>
</dbReference>
<keyword evidence="18" id="KW-0449">Lipoprotein</keyword>
<keyword evidence="11" id="KW-0732">Signal</keyword>
<dbReference type="Gene3D" id="1.10.390.10">
    <property type="entry name" value="Neutral Protease Domain 2"/>
    <property type="match status" value="1"/>
</dbReference>
<dbReference type="Gene3D" id="2.60.40.1730">
    <property type="entry name" value="tricorn interacting facor f3 domain"/>
    <property type="match status" value="1"/>
</dbReference>
<feature type="domain" description="Aminopeptidase N-like N-terminal" evidence="26">
    <location>
        <begin position="128"/>
        <end position="321"/>
    </location>
</feature>
<evidence type="ECO:0000259" key="26">
    <source>
        <dbReference type="Pfam" id="PF17900"/>
    </source>
</evidence>
<feature type="active site" description="Proton acceptor" evidence="20">
    <location>
        <position position="434"/>
    </location>
</feature>
<keyword evidence="23" id="KW-0812">Transmembrane</keyword>
<sequence>MDGGYINEGGQLKTKNGQKYVVNHKPEGYFVTKGCIALMACAAILALLAVFLLTYFLVIPRCDASTESLKNDSVSSASMFSPSRGKAKEKPTALDDDLIDEDEALSDQHYESFNSKEDKIHLYEGWNPTRYRLIIEPNIERSVNNGSVWIDVTSDPKVHGIQPIILDIHQIDIIDVHVLELTESNGTSPVPIEINSDSNSTLWIYVKKDYRKNSSPVRLKVFVEFISRLSDTLQGFYQVNYTDTSGESQWLASTQFSPIEARRCFPCMDRPDKKAEFEISIVRPYEKSMILSNMPHMFSNTHRPGYVQEDFEVTPRMSTYLVAFIVSDLVQSNITTPLHDSPRIRVWSRREMSDMTGYAHKLSTEILPFFEDYFNIKFKLPKIDLVAVPDFGFSAMENWGLIFFRESAMLVPEDKERRSSAKHTEHVASILAHELAHQWFGNLVTMKWWSDLWLKEGFANYMSYLALESVEPTWRSRESFAVNELQHAMDKDSDTTSHPISFEVSTPSDIRRIFDPISYSKGASLIRMMNSFLGEKAFIFGVRSYLKRFENSNAVQNDLWQIMSEVGHKFHVLPPELDVKSIMDTWTLKSGYPMLTVVRNGSDLVITQQRYMLPQSKITDKSRWFIPITLITKSSPAVSETPSYWMTDHEDQMVIPDVVSPDEWVCLNVNRTGYYRVKYDYESLTQLSRHFEQLPEINRAQLIDDALNLARAEYVEYDIALTFLIRMGHSYTDVLPWAAATRGLEYLTDMLIREPAFDTFKTVMRHIVLPAFQHLGFDERDDESHVQLLHRARIVRLACTFAYDRCTNRAQFLFREWIRVPKLNNIKPNLKDTVYCVAIREGGVHEWRFAYKQYLETTSASEKEVLLNALGCTRDPSLLSKYLNMTLHPESGIRKQDGARAFSAVASNSVGFEIAFDFLQSNVEQISKYFGDGFSILSKMVSAVTTYMNKEHHLAQFERFIAKARKLNLKSIESSVKLSIEQVKNNIYWRSRSYYQLQGFLEKLVADLNLN</sequence>
<dbReference type="InterPro" id="IPR042097">
    <property type="entry name" value="Aminopeptidase_N-like_N_sf"/>
</dbReference>
<dbReference type="GO" id="GO:0070006">
    <property type="term" value="F:metalloaminopeptidase activity"/>
    <property type="evidence" value="ECO:0007669"/>
    <property type="project" value="TreeGrafter"/>
</dbReference>
<evidence type="ECO:0000313" key="27">
    <source>
        <dbReference type="EMBL" id="NBJ61682.1"/>
    </source>
</evidence>
<dbReference type="InterPro" id="IPR024571">
    <property type="entry name" value="ERAP1-like_C_dom"/>
</dbReference>